<keyword evidence="3 9" id="KW-0862">Zinc</keyword>
<evidence type="ECO:0000256" key="1">
    <source>
        <dbReference type="ARBA" id="ARBA00022723"/>
    </source>
</evidence>
<feature type="compositionally biased region" description="Low complexity" evidence="10">
    <location>
        <begin position="16"/>
        <end position="29"/>
    </location>
</feature>
<accession>A0A803LCK4</accession>
<feature type="compositionally biased region" description="Low complexity" evidence="10">
    <location>
        <begin position="351"/>
        <end position="360"/>
    </location>
</feature>
<dbReference type="EnsemblPlants" id="AUR62009593-RA">
    <property type="protein sequence ID" value="AUR62009593-RA:cds"/>
    <property type="gene ID" value="AUR62009593"/>
</dbReference>
<evidence type="ECO:0000313" key="13">
    <source>
        <dbReference type="Proteomes" id="UP000596660"/>
    </source>
</evidence>
<name>A0A803LCK4_CHEQI</name>
<keyword evidence="5 8" id="KW-0238">DNA-binding</keyword>
<evidence type="ECO:0000256" key="9">
    <source>
        <dbReference type="RuleBase" id="RU369094"/>
    </source>
</evidence>
<dbReference type="OMA" id="MINTEHW"/>
<feature type="region of interest" description="Disordered" evidence="10">
    <location>
        <begin position="277"/>
        <end position="310"/>
    </location>
</feature>
<comment type="subcellular location">
    <subcellularLocation>
        <location evidence="8 9">Nucleus</location>
    </subcellularLocation>
</comment>
<dbReference type="PANTHER" id="PTHR31992:SF267">
    <property type="entry name" value="DOF ZINC FINGER PROTEIN"/>
    <property type="match status" value="1"/>
</dbReference>
<proteinExistence type="predicted"/>
<evidence type="ECO:0000256" key="3">
    <source>
        <dbReference type="ARBA" id="ARBA00022833"/>
    </source>
</evidence>
<reference evidence="12" key="2">
    <citation type="submission" date="2021-03" db="UniProtKB">
        <authorList>
            <consortium name="EnsemblPlants"/>
        </authorList>
    </citation>
    <scope>IDENTIFICATION</scope>
</reference>
<dbReference type="Proteomes" id="UP000596660">
    <property type="component" value="Unplaced"/>
</dbReference>
<dbReference type="GO" id="GO:0008270">
    <property type="term" value="F:zinc ion binding"/>
    <property type="evidence" value="ECO:0007669"/>
    <property type="project" value="UniProtKB-KW"/>
</dbReference>
<keyword evidence="4 9" id="KW-0805">Transcription regulation</keyword>
<sequence length="398" mass="42407">MVFSSVPHYLDPPNWQQHPNHQQLLQGNNNGSGGNQHDHQNHQQHLLSPPPMPGQQPGQPQMGMGGGGGGPGAQPMRPNSMAERARQAKIPPPEAPLKCPRCDSSNTKFCYFNNYSLSQPRHFCKACRRYWTRGGALRNVPSSLSSPTGMIGGERLPLHMDLVSTSGLGPSFPGMPSAGGGTGMSSFMASLQNIAQLGMGNLGLNFGGGLNTPPPHPLGGLGGLSGSEHPPHNHQMDYPHQLNPNPSNNQQQQVHHHQFPNFLGGFEIPGGSSAGAGLYTSSFQNDHQGIDGGGSDDQHHHDQDDDQVNSNLLKSCSSTMTSQLAPVKMEGDGQRLNLAKQFMGISSSDHNNNNINNNNNATGHQFWGGNNIGNNSATPTSMWTDLSGLNSSSTSHLL</sequence>
<feature type="compositionally biased region" description="Low complexity" evidence="10">
    <location>
        <begin position="239"/>
        <end position="253"/>
    </location>
</feature>
<dbReference type="Pfam" id="PF02701">
    <property type="entry name" value="Zn_ribbon_Dof"/>
    <property type="match status" value="1"/>
</dbReference>
<dbReference type="GO" id="GO:0003677">
    <property type="term" value="F:DNA binding"/>
    <property type="evidence" value="ECO:0007669"/>
    <property type="project" value="UniProtKB-UniRule"/>
</dbReference>
<evidence type="ECO:0000256" key="5">
    <source>
        <dbReference type="ARBA" id="ARBA00023125"/>
    </source>
</evidence>
<evidence type="ECO:0000259" key="11">
    <source>
        <dbReference type="PROSITE" id="PS50884"/>
    </source>
</evidence>
<keyword evidence="1 9" id="KW-0479">Metal-binding</keyword>
<keyword evidence="2 8" id="KW-0863">Zinc-finger</keyword>
<evidence type="ECO:0000256" key="2">
    <source>
        <dbReference type="ARBA" id="ARBA00022771"/>
    </source>
</evidence>
<feature type="domain" description="Dof-type" evidence="11">
    <location>
        <begin position="97"/>
        <end position="151"/>
    </location>
</feature>
<evidence type="ECO:0000313" key="12">
    <source>
        <dbReference type="EnsemblPlants" id="AUR62009593-RA:cds"/>
    </source>
</evidence>
<keyword evidence="6 9" id="KW-0804">Transcription</keyword>
<evidence type="ECO:0000256" key="6">
    <source>
        <dbReference type="ARBA" id="ARBA00023163"/>
    </source>
</evidence>
<dbReference type="Gramene" id="AUR62009593-RA">
    <property type="protein sequence ID" value="AUR62009593-RA:cds"/>
    <property type="gene ID" value="AUR62009593"/>
</dbReference>
<organism evidence="12 13">
    <name type="scientific">Chenopodium quinoa</name>
    <name type="common">Quinoa</name>
    <dbReference type="NCBI Taxonomy" id="63459"/>
    <lineage>
        <taxon>Eukaryota</taxon>
        <taxon>Viridiplantae</taxon>
        <taxon>Streptophyta</taxon>
        <taxon>Embryophyta</taxon>
        <taxon>Tracheophyta</taxon>
        <taxon>Spermatophyta</taxon>
        <taxon>Magnoliopsida</taxon>
        <taxon>eudicotyledons</taxon>
        <taxon>Gunneridae</taxon>
        <taxon>Pentapetalae</taxon>
        <taxon>Caryophyllales</taxon>
        <taxon>Chenopodiaceae</taxon>
        <taxon>Chenopodioideae</taxon>
        <taxon>Atripliceae</taxon>
        <taxon>Chenopodium</taxon>
    </lineage>
</organism>
<dbReference type="GO" id="GO:0003700">
    <property type="term" value="F:DNA-binding transcription factor activity"/>
    <property type="evidence" value="ECO:0007669"/>
    <property type="project" value="UniProtKB-UniRule"/>
</dbReference>
<comment type="function">
    <text evidence="9">Transcription factor that binds specifically to a 5'-AA[AG]G-3' consensus core sequence.</text>
</comment>
<dbReference type="PROSITE" id="PS01361">
    <property type="entry name" value="ZF_DOF_1"/>
    <property type="match status" value="1"/>
</dbReference>
<evidence type="ECO:0000256" key="4">
    <source>
        <dbReference type="ARBA" id="ARBA00023015"/>
    </source>
</evidence>
<dbReference type="GO" id="GO:0005634">
    <property type="term" value="C:nucleus"/>
    <property type="evidence" value="ECO:0007669"/>
    <property type="project" value="UniProtKB-SubCell"/>
</dbReference>
<keyword evidence="7 8" id="KW-0539">Nucleus</keyword>
<feature type="region of interest" description="Disordered" evidence="10">
    <location>
        <begin position="211"/>
        <end position="255"/>
    </location>
</feature>
<evidence type="ECO:0000256" key="8">
    <source>
        <dbReference type="PROSITE-ProRule" id="PRU00071"/>
    </source>
</evidence>
<dbReference type="PROSITE" id="PS50884">
    <property type="entry name" value="ZF_DOF_2"/>
    <property type="match status" value="1"/>
</dbReference>
<feature type="region of interest" description="Disordered" evidence="10">
    <location>
        <begin position="1"/>
        <end position="94"/>
    </location>
</feature>
<dbReference type="InterPro" id="IPR003851">
    <property type="entry name" value="Znf_Dof"/>
</dbReference>
<dbReference type="PANTHER" id="PTHR31992">
    <property type="entry name" value="DOF ZINC FINGER PROTEIN DOF1.4-RELATED"/>
    <property type="match status" value="1"/>
</dbReference>
<reference evidence="12" key="1">
    <citation type="journal article" date="2017" name="Nature">
        <title>The genome of Chenopodium quinoa.</title>
        <authorList>
            <person name="Jarvis D.E."/>
            <person name="Ho Y.S."/>
            <person name="Lightfoot D.J."/>
            <person name="Schmoeckel S.M."/>
            <person name="Li B."/>
            <person name="Borm T.J.A."/>
            <person name="Ohyanagi H."/>
            <person name="Mineta K."/>
            <person name="Michell C.T."/>
            <person name="Saber N."/>
            <person name="Kharbatia N.M."/>
            <person name="Rupper R.R."/>
            <person name="Sharp A.R."/>
            <person name="Dally N."/>
            <person name="Boughton B.A."/>
            <person name="Woo Y.H."/>
            <person name="Gao G."/>
            <person name="Schijlen E.G.W.M."/>
            <person name="Guo X."/>
            <person name="Momin A.A."/>
            <person name="Negrao S."/>
            <person name="Al-Babili S."/>
            <person name="Gehring C."/>
            <person name="Roessner U."/>
            <person name="Jung C."/>
            <person name="Murphy K."/>
            <person name="Arold S.T."/>
            <person name="Gojobori T."/>
            <person name="van der Linden C.G."/>
            <person name="van Loo E.N."/>
            <person name="Jellen E.N."/>
            <person name="Maughan P.J."/>
            <person name="Tester M."/>
        </authorList>
    </citation>
    <scope>NUCLEOTIDE SEQUENCE [LARGE SCALE GENOMIC DNA]</scope>
    <source>
        <strain evidence="12">cv. PI 614886</strain>
    </source>
</reference>
<dbReference type="AlphaFoldDB" id="A0A803LCK4"/>
<evidence type="ECO:0000256" key="10">
    <source>
        <dbReference type="SAM" id="MobiDB-lite"/>
    </source>
</evidence>
<dbReference type="InterPro" id="IPR045174">
    <property type="entry name" value="Dof"/>
</dbReference>
<protein>
    <recommendedName>
        <fullName evidence="9">Dof zinc finger protein</fullName>
    </recommendedName>
</protein>
<evidence type="ECO:0000256" key="7">
    <source>
        <dbReference type="ARBA" id="ARBA00023242"/>
    </source>
</evidence>
<feature type="compositionally biased region" description="Gly residues" evidence="10">
    <location>
        <begin position="63"/>
        <end position="72"/>
    </location>
</feature>
<keyword evidence="13" id="KW-1185">Reference proteome</keyword>
<feature type="region of interest" description="Disordered" evidence="10">
    <location>
        <begin position="349"/>
        <end position="373"/>
    </location>
</feature>